<dbReference type="InterPro" id="IPR006311">
    <property type="entry name" value="TAT_signal"/>
</dbReference>
<dbReference type="InterPro" id="IPR015943">
    <property type="entry name" value="WD40/YVTN_repeat-like_dom_sf"/>
</dbReference>
<name>A0A318EMF9_9GAMM</name>
<dbReference type="Gene3D" id="2.130.10.10">
    <property type="entry name" value="YVTN repeat-like/Quinoprotein amine dehydrogenase"/>
    <property type="match status" value="1"/>
</dbReference>
<dbReference type="Pfam" id="PF05787">
    <property type="entry name" value="PhoX"/>
    <property type="match status" value="2"/>
</dbReference>
<dbReference type="InterPro" id="IPR011659">
    <property type="entry name" value="WD40"/>
</dbReference>
<dbReference type="EMBL" id="QICN01000002">
    <property type="protein sequence ID" value="PXV70390.1"/>
    <property type="molecule type" value="Genomic_DNA"/>
</dbReference>
<evidence type="ECO:0000313" key="2">
    <source>
        <dbReference type="Proteomes" id="UP000248330"/>
    </source>
</evidence>
<sequence length="472" mass="49669">MIRSSLSPQSRRAFLRGIFLSAGAVGLPAWVTACGDGSDGPASPGNGGGNPPDGKEFTIAPGPLADIGELVETGVDGILAPPGFQVRVVARYLSNPVSGLFDPLGLTGYHWHMAPDGGAVFPAADGGWVYVSNSETSPSGGVGALRFDAQGAVVDAYRILDDTRRNCAGGTTPWNTWLSCEEQGDGVVFECDPFGTPDTARALPALGLFNHEAAAVDLATRTVFLTEDSGSGRFYRFVADDSDVDRSGAQPRLRMTSGRLQALNMEGYENGGYAEDDAAWRVLHRASWVDVMQPEAVQAEVREALAASGQPVPGTVFRGGEGIWIYDVPEALRSVPPGGSRPTRALVFFACKGDNRVLAYDIDNDLIETVFDNGSLELPMDDVDNLVVSPAGDVIVAEDGDAMRLVVVVPNAPAKTLLQVTLGGSELTGPAFTADGSRLYFSSQRGPNLGIGNTGSGVTYELTIPDAFRQRA</sequence>
<reference evidence="1 2" key="1">
    <citation type="submission" date="2018-04" db="EMBL/GenBank/DDBJ databases">
        <title>Genomic Encyclopedia of Type Strains, Phase IV (KMG-IV): sequencing the most valuable type-strain genomes for metagenomic binning, comparative biology and taxonomic classification.</title>
        <authorList>
            <person name="Goeker M."/>
        </authorList>
    </citation>
    <scope>NUCLEOTIDE SEQUENCE [LARGE SCALE GENOMIC DNA]</scope>
    <source>
        <strain evidence="1 2">DSM 104150</strain>
    </source>
</reference>
<dbReference type="Pfam" id="PF07676">
    <property type="entry name" value="PD40"/>
    <property type="match status" value="1"/>
</dbReference>
<accession>A0A318EMF9</accession>
<proteinExistence type="predicted"/>
<evidence type="ECO:0000313" key="1">
    <source>
        <dbReference type="EMBL" id="PXV70390.1"/>
    </source>
</evidence>
<dbReference type="Proteomes" id="UP000248330">
    <property type="component" value="Unassembled WGS sequence"/>
</dbReference>
<dbReference type="PROSITE" id="PS51318">
    <property type="entry name" value="TAT"/>
    <property type="match status" value="1"/>
</dbReference>
<dbReference type="InterPro" id="IPR008557">
    <property type="entry name" value="PhoX"/>
</dbReference>
<comment type="caution">
    <text evidence="1">The sequence shown here is derived from an EMBL/GenBank/DDBJ whole genome shotgun (WGS) entry which is preliminary data.</text>
</comment>
<organism evidence="1 2">
    <name type="scientific">Sinimarinibacterium flocculans</name>
    <dbReference type="NCBI Taxonomy" id="985250"/>
    <lineage>
        <taxon>Bacteria</taxon>
        <taxon>Pseudomonadati</taxon>
        <taxon>Pseudomonadota</taxon>
        <taxon>Gammaproteobacteria</taxon>
        <taxon>Nevskiales</taxon>
        <taxon>Nevskiaceae</taxon>
        <taxon>Sinimarinibacterium</taxon>
    </lineage>
</organism>
<dbReference type="AlphaFoldDB" id="A0A318EMF9"/>
<dbReference type="PROSITE" id="PS51257">
    <property type="entry name" value="PROKAR_LIPOPROTEIN"/>
    <property type="match status" value="1"/>
</dbReference>
<protein>
    <submittedName>
        <fullName evidence="1">WD40 repeat protein</fullName>
    </submittedName>
</protein>
<dbReference type="RefSeq" id="WP_110264056.1">
    <property type="nucleotide sequence ID" value="NZ_CAWNXA010000002.1"/>
</dbReference>
<gene>
    <name evidence="1" type="ORF">C8D93_102242</name>
</gene>
<dbReference type="SUPFAM" id="SSF63825">
    <property type="entry name" value="YWTD domain"/>
    <property type="match status" value="1"/>
</dbReference>
<keyword evidence="2" id="KW-1185">Reference proteome</keyword>
<dbReference type="OrthoDB" id="9801383at2"/>
<dbReference type="PANTHER" id="PTHR35399:SF2">
    <property type="entry name" value="DUF839 DOMAIN-CONTAINING PROTEIN"/>
    <property type="match status" value="1"/>
</dbReference>
<dbReference type="PANTHER" id="PTHR35399">
    <property type="entry name" value="SLR8030 PROTEIN"/>
    <property type="match status" value="1"/>
</dbReference>